<dbReference type="InterPro" id="IPR002110">
    <property type="entry name" value="Ankyrin_rpt"/>
</dbReference>
<dbReference type="KEGG" id="aef:GEV26_13140"/>
<dbReference type="InterPro" id="IPR036770">
    <property type="entry name" value="Ankyrin_rpt-contain_sf"/>
</dbReference>
<evidence type="ECO:0000256" key="1">
    <source>
        <dbReference type="PROSITE-ProRule" id="PRU00023"/>
    </source>
</evidence>
<dbReference type="PROSITE" id="PS50297">
    <property type="entry name" value="ANK_REP_REGION"/>
    <property type="match status" value="1"/>
</dbReference>
<dbReference type="PROSITE" id="PS50088">
    <property type="entry name" value="ANK_REPEAT"/>
    <property type="match status" value="1"/>
</dbReference>
<gene>
    <name evidence="2" type="ORF">GEV26_13140</name>
</gene>
<dbReference type="SUPFAM" id="SSF48403">
    <property type="entry name" value="Ankyrin repeat"/>
    <property type="match status" value="1"/>
</dbReference>
<dbReference type="RefSeq" id="WP_153653718.1">
    <property type="nucleotide sequence ID" value="NZ_CP045737.1"/>
</dbReference>
<dbReference type="EMBL" id="CP045737">
    <property type="protein sequence ID" value="QGG42236.1"/>
    <property type="molecule type" value="Genomic_DNA"/>
</dbReference>
<evidence type="ECO:0000313" key="3">
    <source>
        <dbReference type="Proteomes" id="UP000392064"/>
    </source>
</evidence>
<keyword evidence="3" id="KW-1185">Reference proteome</keyword>
<feature type="repeat" description="ANK" evidence="1">
    <location>
        <begin position="36"/>
        <end position="68"/>
    </location>
</feature>
<proteinExistence type="predicted"/>
<name>A0A5Q2MM43_9ACTN</name>
<keyword evidence="1" id="KW-0040">ANK repeat</keyword>
<evidence type="ECO:0000313" key="2">
    <source>
        <dbReference type="EMBL" id="QGG42236.1"/>
    </source>
</evidence>
<dbReference type="Gene3D" id="1.25.40.20">
    <property type="entry name" value="Ankyrin repeat-containing domain"/>
    <property type="match status" value="1"/>
</dbReference>
<reference evidence="2 3" key="1">
    <citation type="submission" date="2019-11" db="EMBL/GenBank/DDBJ databases">
        <authorList>
            <person name="Li J."/>
        </authorList>
    </citation>
    <scope>NUCLEOTIDE SEQUENCE [LARGE SCALE GENOMIC DNA]</scope>
    <source>
        <strain evidence="2 3">MF47</strain>
    </source>
</reference>
<organism evidence="2 3">
    <name type="scientific">Aeromicrobium yanjiei</name>
    <dbReference type="NCBI Taxonomy" id="2662028"/>
    <lineage>
        <taxon>Bacteria</taxon>
        <taxon>Bacillati</taxon>
        <taxon>Actinomycetota</taxon>
        <taxon>Actinomycetes</taxon>
        <taxon>Propionibacteriales</taxon>
        <taxon>Nocardioidaceae</taxon>
        <taxon>Aeromicrobium</taxon>
    </lineage>
</organism>
<accession>A0A5Q2MM43</accession>
<sequence>MFKEIIAGDIDAVRRRLAKNPGAVTLVATSPPKKYAGQSPLQVAYSQAEFEIAALLLAHGADPNFIEHGDREPWAMPPLHHAIKAAVMRSRWLRPTWREEDPWETRNTAEQADAAYAALQLLLESGADVHSLDSYGNSSLGRAVLDARQILPTHHHSDPDWVDPKPLTPDLVDDLTRIFDTLMAHGANPHQAERDLGASVVEHYRGEPVAQFLRP</sequence>
<dbReference type="Proteomes" id="UP000392064">
    <property type="component" value="Chromosome"/>
</dbReference>
<protein>
    <submittedName>
        <fullName evidence="2">Ankyrin repeat domain-containing protein</fullName>
    </submittedName>
</protein>
<dbReference type="AlphaFoldDB" id="A0A5Q2MM43"/>
<dbReference type="Pfam" id="PF00023">
    <property type="entry name" value="Ank"/>
    <property type="match status" value="1"/>
</dbReference>